<accession>A0AAV7JG54</accession>
<sequence>MESAKKQKYNEDYIKYGFTSILKEGRELPQCVICYKVLSEGSMKPSFLKRHLSGCHPNLADKDIDFFKHQEVGVKRIRIDHRGQLSQQTQAGLRASYMVALRIAQEKKPHTTAGNLILPCCKDIVHCILGDSAEKKLASLPLSNDTIKRRITDMADDVEQQVVAEILGAPLNTFSIQLDESTDVSSCAQLLVFARYIKDGDFKEEFLFCHCLETTTKGEDVFQQVSDYFDRMGLSWKNVSACTTDGAPAMLGIHSGFRARVKTVNPVSKHNHCMIHRHALASKTLPSDLKLVLDDVVTMVNFIKSSALNTRVFRLLRQELDIDHQNLLFYTEVRWLSRGNMLSRVYSLKNQLLEFFERDGKEKSKVFFGKLSDKEWLKKLAYLNDIFSRINLLNKSLQGRFTIVVDCVDKIRAFIMKL</sequence>
<organism evidence="1 2">
    <name type="scientific">Oopsacas minuta</name>
    <dbReference type="NCBI Taxonomy" id="111878"/>
    <lineage>
        <taxon>Eukaryota</taxon>
        <taxon>Metazoa</taxon>
        <taxon>Porifera</taxon>
        <taxon>Hexactinellida</taxon>
        <taxon>Hexasterophora</taxon>
        <taxon>Lyssacinosida</taxon>
        <taxon>Leucopsacidae</taxon>
        <taxon>Oopsacas</taxon>
    </lineage>
</organism>
<dbReference type="InterPro" id="IPR012337">
    <property type="entry name" value="RNaseH-like_sf"/>
</dbReference>
<gene>
    <name evidence="1" type="ORF">LOD99_12392</name>
</gene>
<dbReference type="PANTHER" id="PTHR45913">
    <property type="entry name" value="EPM2A-INTERACTING PROTEIN 1"/>
    <property type="match status" value="1"/>
</dbReference>
<reference evidence="1 2" key="1">
    <citation type="journal article" date="2023" name="BMC Biol.">
        <title>The compact genome of the sponge Oopsacas minuta (Hexactinellida) is lacking key metazoan core genes.</title>
        <authorList>
            <person name="Santini S."/>
            <person name="Schenkelaars Q."/>
            <person name="Jourda C."/>
            <person name="Duchesne M."/>
            <person name="Belahbib H."/>
            <person name="Rocher C."/>
            <person name="Selva M."/>
            <person name="Riesgo A."/>
            <person name="Vervoort M."/>
            <person name="Leys S.P."/>
            <person name="Kodjabachian L."/>
            <person name="Le Bivic A."/>
            <person name="Borchiellini C."/>
            <person name="Claverie J.M."/>
            <person name="Renard E."/>
        </authorList>
    </citation>
    <scope>NUCLEOTIDE SEQUENCE [LARGE SCALE GENOMIC DNA]</scope>
    <source>
        <strain evidence="1">SPO-2</strain>
    </source>
</reference>
<proteinExistence type="predicted"/>
<dbReference type="AlphaFoldDB" id="A0AAV7JG54"/>
<keyword evidence="2" id="KW-1185">Reference proteome</keyword>
<protein>
    <submittedName>
        <fullName evidence="1">Uncharacterized protein</fullName>
    </submittedName>
</protein>
<dbReference type="EMBL" id="JAKMXF010000343">
    <property type="protein sequence ID" value="KAI6647396.1"/>
    <property type="molecule type" value="Genomic_DNA"/>
</dbReference>
<evidence type="ECO:0000313" key="1">
    <source>
        <dbReference type="EMBL" id="KAI6647396.1"/>
    </source>
</evidence>
<name>A0AAV7JG54_9METZ</name>
<dbReference type="Proteomes" id="UP001165289">
    <property type="component" value="Unassembled WGS sequence"/>
</dbReference>
<dbReference type="PANTHER" id="PTHR45913:SF22">
    <property type="entry name" value="SCAN BOX DOMAIN-CONTAINING PROTEIN"/>
    <property type="match status" value="1"/>
</dbReference>
<evidence type="ECO:0000313" key="2">
    <source>
        <dbReference type="Proteomes" id="UP001165289"/>
    </source>
</evidence>
<comment type="caution">
    <text evidence="1">The sequence shown here is derived from an EMBL/GenBank/DDBJ whole genome shotgun (WGS) entry which is preliminary data.</text>
</comment>
<dbReference type="SUPFAM" id="SSF53098">
    <property type="entry name" value="Ribonuclease H-like"/>
    <property type="match status" value="1"/>
</dbReference>